<gene>
    <name evidence="2" type="ORF">ALC53_01016</name>
</gene>
<evidence type="ECO:0000313" key="3">
    <source>
        <dbReference type="Proteomes" id="UP000078540"/>
    </source>
</evidence>
<feature type="region of interest" description="Disordered" evidence="1">
    <location>
        <begin position="204"/>
        <end position="229"/>
    </location>
</feature>
<sequence>MTSGTSITNLSSARECTRSRCVHAYAPTYTINRYKLTYVKRLLLRRSVTIHYPRVLYGVTRLRFATGGPHDPAPYGIDKSHEEYKYKSIRVASTRKRMRSSNANASCIVADLIGLAVDLQTLGSVSRARALDYSSQGEPERNTASATARARLAGSTPRDTQKTEQRQTDSRCTKSDERVAAGGAAASSASPHYAARIKVAGRAGVSARERESAARTVRTKTGHGPPREGWRAVFGTAAAEGAVDRWTSGAIKFQKWKWINSPPEFHSNGSLGFSAMFTVAGPECTCQNFYLSPHLLAREKHGTEVRTMAGPADSLAEGRRRKRKRKKEKSADRGLE</sequence>
<feature type="region of interest" description="Disordered" evidence="1">
    <location>
        <begin position="302"/>
        <end position="336"/>
    </location>
</feature>
<feature type="compositionally biased region" description="Polar residues" evidence="1">
    <location>
        <begin position="133"/>
        <end position="146"/>
    </location>
</feature>
<feature type="compositionally biased region" description="Basic residues" evidence="1">
    <location>
        <begin position="319"/>
        <end position="328"/>
    </location>
</feature>
<evidence type="ECO:0000256" key="1">
    <source>
        <dbReference type="SAM" id="MobiDB-lite"/>
    </source>
</evidence>
<dbReference type="EMBL" id="KQ976401">
    <property type="protein sequence ID" value="KYM92560.1"/>
    <property type="molecule type" value="Genomic_DNA"/>
</dbReference>
<evidence type="ECO:0000313" key="2">
    <source>
        <dbReference type="EMBL" id="KYM92560.1"/>
    </source>
</evidence>
<feature type="region of interest" description="Disordered" evidence="1">
    <location>
        <begin position="131"/>
        <end position="187"/>
    </location>
</feature>
<accession>A0A195BWA0</accession>
<feature type="compositionally biased region" description="Basic and acidic residues" evidence="1">
    <location>
        <begin position="159"/>
        <end position="179"/>
    </location>
</feature>
<organism evidence="2 3">
    <name type="scientific">Atta colombica</name>
    <dbReference type="NCBI Taxonomy" id="520822"/>
    <lineage>
        <taxon>Eukaryota</taxon>
        <taxon>Metazoa</taxon>
        <taxon>Ecdysozoa</taxon>
        <taxon>Arthropoda</taxon>
        <taxon>Hexapoda</taxon>
        <taxon>Insecta</taxon>
        <taxon>Pterygota</taxon>
        <taxon>Neoptera</taxon>
        <taxon>Endopterygota</taxon>
        <taxon>Hymenoptera</taxon>
        <taxon>Apocrita</taxon>
        <taxon>Aculeata</taxon>
        <taxon>Formicoidea</taxon>
        <taxon>Formicidae</taxon>
        <taxon>Myrmicinae</taxon>
        <taxon>Atta</taxon>
    </lineage>
</organism>
<dbReference type="AlphaFoldDB" id="A0A195BWA0"/>
<proteinExistence type="predicted"/>
<protein>
    <submittedName>
        <fullName evidence="2">Uncharacterized protein</fullName>
    </submittedName>
</protein>
<reference evidence="2 3" key="1">
    <citation type="submission" date="2015-09" db="EMBL/GenBank/DDBJ databases">
        <title>Atta colombica WGS genome.</title>
        <authorList>
            <person name="Nygaard S."/>
            <person name="Hu H."/>
            <person name="Boomsma J."/>
            <person name="Zhang G."/>
        </authorList>
    </citation>
    <scope>NUCLEOTIDE SEQUENCE [LARGE SCALE GENOMIC DNA]</scope>
    <source>
        <strain evidence="2">Treedump-2</strain>
        <tissue evidence="2">Whole body</tissue>
    </source>
</reference>
<keyword evidence="3" id="KW-1185">Reference proteome</keyword>
<name>A0A195BWA0_9HYME</name>
<dbReference type="Proteomes" id="UP000078540">
    <property type="component" value="Unassembled WGS sequence"/>
</dbReference>